<dbReference type="GeneID" id="14919154"/>
<dbReference type="AlphaFoldDB" id="L8GZD4"/>
<dbReference type="EMBL" id="KB007956">
    <property type="protein sequence ID" value="ELR18370.1"/>
    <property type="molecule type" value="Genomic_DNA"/>
</dbReference>
<dbReference type="RefSeq" id="XP_004340398.1">
    <property type="nucleotide sequence ID" value="XM_004340350.1"/>
</dbReference>
<evidence type="ECO:0000313" key="1">
    <source>
        <dbReference type="EMBL" id="ELR18370.1"/>
    </source>
</evidence>
<dbReference type="Proteomes" id="UP000011083">
    <property type="component" value="Unassembled WGS sequence"/>
</dbReference>
<dbReference type="VEuPathDB" id="AmoebaDB:ACA1_136810"/>
<gene>
    <name evidence="1" type="ORF">ACA1_136810</name>
</gene>
<dbReference type="KEGG" id="acan:ACA1_136810"/>
<protein>
    <submittedName>
        <fullName evidence="1">Uncharacterized protein</fullName>
    </submittedName>
</protein>
<proteinExistence type="predicted"/>
<organism evidence="1 2">
    <name type="scientific">Acanthamoeba castellanii (strain ATCC 30010 / Neff)</name>
    <dbReference type="NCBI Taxonomy" id="1257118"/>
    <lineage>
        <taxon>Eukaryota</taxon>
        <taxon>Amoebozoa</taxon>
        <taxon>Discosea</taxon>
        <taxon>Longamoebia</taxon>
        <taxon>Centramoebida</taxon>
        <taxon>Acanthamoebidae</taxon>
        <taxon>Acanthamoeba</taxon>
    </lineage>
</organism>
<reference evidence="1 2" key="1">
    <citation type="journal article" date="2013" name="Genome Biol.">
        <title>Genome of Acanthamoeba castellanii highlights extensive lateral gene transfer and early evolution of tyrosine kinase signaling.</title>
        <authorList>
            <person name="Clarke M."/>
            <person name="Lohan A.J."/>
            <person name="Liu B."/>
            <person name="Lagkouvardos I."/>
            <person name="Roy S."/>
            <person name="Zafar N."/>
            <person name="Bertelli C."/>
            <person name="Schilde C."/>
            <person name="Kianianmomeni A."/>
            <person name="Burglin T.R."/>
            <person name="Frech C."/>
            <person name="Turcotte B."/>
            <person name="Kopec K.O."/>
            <person name="Synnott J.M."/>
            <person name="Choo C."/>
            <person name="Paponov I."/>
            <person name="Finkler A."/>
            <person name="Soon Heng Tan C."/>
            <person name="Hutchins A.P."/>
            <person name="Weinmeier T."/>
            <person name="Rattei T."/>
            <person name="Chu J.S."/>
            <person name="Gimenez G."/>
            <person name="Irimia M."/>
            <person name="Rigden D.J."/>
            <person name="Fitzpatrick D.A."/>
            <person name="Lorenzo-Morales J."/>
            <person name="Bateman A."/>
            <person name="Chiu C.H."/>
            <person name="Tang P."/>
            <person name="Hegemann P."/>
            <person name="Fromm H."/>
            <person name="Raoult D."/>
            <person name="Greub G."/>
            <person name="Miranda-Saavedra D."/>
            <person name="Chen N."/>
            <person name="Nash P."/>
            <person name="Ginger M.L."/>
            <person name="Horn M."/>
            <person name="Schaap P."/>
            <person name="Caler L."/>
            <person name="Loftus B."/>
        </authorList>
    </citation>
    <scope>NUCLEOTIDE SEQUENCE [LARGE SCALE GENOMIC DNA]</scope>
    <source>
        <strain evidence="1 2">Neff</strain>
    </source>
</reference>
<keyword evidence="2" id="KW-1185">Reference proteome</keyword>
<name>L8GZD4_ACACF</name>
<accession>L8GZD4</accession>
<sequence length="331" mass="35793">MGLIEPLREVHIAGPGGIVVADMDTLAVKQVVNTSTLLRLADADHTGVTIGTEGVVCTSSNFLPNNGRPVWVVSIRGAGVFVPDIGIYSFDAVSWRLVAAHSPLENRVWLPIEASDSRLVMDGGDVERSRFQYRVLYDTKTGFDAYPVPITQVLQTTAPSESAPQLVFGINNLNSSTGVAAFTALNFTACTSLCPWPPGCVLQQPKVNLAAACSPNSFESTHYYWYNLYWGPFSPSMFGMMVTFASADDSTHICLADVDPAKGYSVVAATTSKLPSNVDRRFAWSVEAFGDSGRRRLASVIGFYPPHAVSADASAWFFVNRDYNGLFISIA</sequence>
<evidence type="ECO:0000313" key="2">
    <source>
        <dbReference type="Proteomes" id="UP000011083"/>
    </source>
</evidence>